<keyword evidence="2 5" id="KW-0690">Ribosome biogenesis</keyword>
<dbReference type="NCBIfam" id="TIGR02273">
    <property type="entry name" value="16S_RimM"/>
    <property type="match status" value="1"/>
</dbReference>
<dbReference type="InterPro" id="IPR036976">
    <property type="entry name" value="RimM_N_sf"/>
</dbReference>
<dbReference type="PANTHER" id="PTHR33692">
    <property type="entry name" value="RIBOSOME MATURATION FACTOR RIMM"/>
    <property type="match status" value="1"/>
</dbReference>
<evidence type="ECO:0000256" key="3">
    <source>
        <dbReference type="ARBA" id="ARBA00022552"/>
    </source>
</evidence>
<keyword evidence="1 5" id="KW-0963">Cytoplasm</keyword>
<organism evidence="8 9">
    <name type="scientific">Clostridium neuense</name>
    <dbReference type="NCBI Taxonomy" id="1728934"/>
    <lineage>
        <taxon>Bacteria</taxon>
        <taxon>Bacillati</taxon>
        <taxon>Bacillota</taxon>
        <taxon>Clostridia</taxon>
        <taxon>Eubacteriales</taxon>
        <taxon>Clostridiaceae</taxon>
        <taxon>Clostridium</taxon>
    </lineage>
</organism>
<evidence type="ECO:0000313" key="9">
    <source>
        <dbReference type="Proteomes" id="UP001623592"/>
    </source>
</evidence>
<dbReference type="SUPFAM" id="SSF50346">
    <property type="entry name" value="PRC-barrel domain"/>
    <property type="match status" value="1"/>
</dbReference>
<comment type="subcellular location">
    <subcellularLocation>
        <location evidence="5">Cytoplasm</location>
    </subcellularLocation>
</comment>
<dbReference type="Pfam" id="PF05239">
    <property type="entry name" value="PRC"/>
    <property type="match status" value="1"/>
</dbReference>
<dbReference type="EMBL" id="JBJIAA010000004">
    <property type="protein sequence ID" value="MFL0249877.1"/>
    <property type="molecule type" value="Genomic_DNA"/>
</dbReference>
<evidence type="ECO:0000256" key="2">
    <source>
        <dbReference type="ARBA" id="ARBA00022517"/>
    </source>
</evidence>
<comment type="subunit">
    <text evidence="5">Binds ribosomal protein uS19.</text>
</comment>
<sequence length="166" mass="19206">MTEFFNVGQIINTHGVKGEVKVYPLTDDAKRFRKLKEVYIDDEVKKIKWCKIQPDKVILKLEGIESIEEAFKLKNKYITIPREEAADLKEGQYFIADIKGCSVFDENESYLGKVYDVISTKNNDVYWVKRPDEEDLLIPALKDIIISVSINDSKIIIKAVDTWKES</sequence>
<dbReference type="InterPro" id="IPR002676">
    <property type="entry name" value="RimM_N"/>
</dbReference>
<dbReference type="InterPro" id="IPR011033">
    <property type="entry name" value="PRC_barrel-like_sf"/>
</dbReference>
<dbReference type="RefSeq" id="WP_406786546.1">
    <property type="nucleotide sequence ID" value="NZ_JBJIAA010000004.1"/>
</dbReference>
<comment type="caution">
    <text evidence="8">The sequence shown here is derived from an EMBL/GenBank/DDBJ whole genome shotgun (WGS) entry which is preliminary data.</text>
</comment>
<evidence type="ECO:0000259" key="6">
    <source>
        <dbReference type="Pfam" id="PF01782"/>
    </source>
</evidence>
<protein>
    <recommendedName>
        <fullName evidence="5">Ribosome maturation factor RimM</fullName>
    </recommendedName>
</protein>
<dbReference type="InterPro" id="IPR027275">
    <property type="entry name" value="PRC-brl_dom"/>
</dbReference>
<dbReference type="Gene3D" id="2.40.30.60">
    <property type="entry name" value="RimM"/>
    <property type="match status" value="1"/>
</dbReference>
<accession>A0ABW8TDT5</accession>
<keyword evidence="9" id="KW-1185">Reference proteome</keyword>
<reference evidence="8 9" key="1">
    <citation type="submission" date="2024-11" db="EMBL/GenBank/DDBJ databases">
        <authorList>
            <person name="Heng Y.C."/>
            <person name="Lim A.C.H."/>
            <person name="Lee J.K.Y."/>
            <person name="Kittelmann S."/>
        </authorList>
    </citation>
    <scope>NUCLEOTIDE SEQUENCE [LARGE SCALE GENOMIC DNA]</scope>
    <source>
        <strain evidence="8 9">WILCCON 0114</strain>
    </source>
</reference>
<dbReference type="InterPro" id="IPR009000">
    <property type="entry name" value="Transl_B-barrel_sf"/>
</dbReference>
<proteinExistence type="inferred from homology"/>
<dbReference type="Proteomes" id="UP001623592">
    <property type="component" value="Unassembled WGS sequence"/>
</dbReference>
<dbReference type="InterPro" id="IPR011961">
    <property type="entry name" value="RimM"/>
</dbReference>
<evidence type="ECO:0000256" key="5">
    <source>
        <dbReference type="HAMAP-Rule" id="MF_00014"/>
    </source>
</evidence>
<dbReference type="HAMAP" id="MF_00014">
    <property type="entry name" value="Ribosome_mat_RimM"/>
    <property type="match status" value="1"/>
</dbReference>
<gene>
    <name evidence="5 8" type="primary">rimM</name>
    <name evidence="8" type="ORF">ACJDT4_05535</name>
</gene>
<name>A0ABW8TDT5_9CLOT</name>
<evidence type="ECO:0000256" key="1">
    <source>
        <dbReference type="ARBA" id="ARBA00022490"/>
    </source>
</evidence>
<evidence type="ECO:0000313" key="8">
    <source>
        <dbReference type="EMBL" id="MFL0249877.1"/>
    </source>
</evidence>
<feature type="domain" description="PRC-barrel" evidence="7">
    <location>
        <begin position="90"/>
        <end position="160"/>
    </location>
</feature>
<keyword evidence="3 5" id="KW-0698">rRNA processing</keyword>
<evidence type="ECO:0000256" key="4">
    <source>
        <dbReference type="ARBA" id="ARBA00023186"/>
    </source>
</evidence>
<keyword evidence="4 5" id="KW-0143">Chaperone</keyword>
<dbReference type="Pfam" id="PF01782">
    <property type="entry name" value="RimM"/>
    <property type="match status" value="1"/>
</dbReference>
<comment type="domain">
    <text evidence="5">The PRC barrel domain binds ribosomal protein uS19.</text>
</comment>
<evidence type="ECO:0000259" key="7">
    <source>
        <dbReference type="Pfam" id="PF05239"/>
    </source>
</evidence>
<dbReference type="SUPFAM" id="SSF50447">
    <property type="entry name" value="Translation proteins"/>
    <property type="match status" value="1"/>
</dbReference>
<dbReference type="PANTHER" id="PTHR33692:SF1">
    <property type="entry name" value="RIBOSOME MATURATION FACTOR RIMM"/>
    <property type="match status" value="1"/>
</dbReference>
<comment type="similarity">
    <text evidence="5">Belongs to the RimM family.</text>
</comment>
<comment type="function">
    <text evidence="5">An accessory protein needed during the final step in the assembly of 30S ribosomal subunit, possibly for assembly of the head region. Essential for efficient processing of 16S rRNA. May be needed both before and after RbfA during the maturation of 16S rRNA. It has affinity for free ribosomal 30S subunits but not for 70S ribosomes.</text>
</comment>
<dbReference type="Gene3D" id="2.30.30.240">
    <property type="entry name" value="PRC-barrel domain"/>
    <property type="match status" value="1"/>
</dbReference>
<feature type="domain" description="RimM N-terminal" evidence="6">
    <location>
        <begin position="7"/>
        <end position="83"/>
    </location>
</feature>